<reference evidence="2" key="1">
    <citation type="submission" date="2017-01" db="EMBL/GenBank/DDBJ databases">
        <authorList>
            <person name="Wang Y."/>
            <person name="White M."/>
            <person name="Kvist S."/>
            <person name="Moncalvo J.-M."/>
        </authorList>
    </citation>
    <scope>NUCLEOTIDE SEQUENCE [LARGE SCALE GENOMIC DNA]</scope>
    <source>
        <strain evidence="2">ID-206-W2</strain>
    </source>
</reference>
<comment type="caution">
    <text evidence="1">The sequence shown here is derived from an EMBL/GenBank/DDBJ whole genome shotgun (WGS) entry which is preliminary data.</text>
</comment>
<name>A0A1R1XAT9_9FUNG</name>
<organism evidence="1 2">
    <name type="scientific">Smittium culicis</name>
    <dbReference type="NCBI Taxonomy" id="133412"/>
    <lineage>
        <taxon>Eukaryota</taxon>
        <taxon>Fungi</taxon>
        <taxon>Fungi incertae sedis</taxon>
        <taxon>Zoopagomycota</taxon>
        <taxon>Kickxellomycotina</taxon>
        <taxon>Harpellomycetes</taxon>
        <taxon>Harpellales</taxon>
        <taxon>Legeriomycetaceae</taxon>
        <taxon>Smittium</taxon>
    </lineage>
</organism>
<gene>
    <name evidence="1" type="ORF">AYI69_g9723</name>
</gene>
<dbReference type="EMBL" id="LSSM01005892">
    <property type="protein sequence ID" value="OMJ11727.1"/>
    <property type="molecule type" value="Genomic_DNA"/>
</dbReference>
<dbReference type="Proteomes" id="UP000187429">
    <property type="component" value="Unassembled WGS sequence"/>
</dbReference>
<accession>A0A1R1XAT9</accession>
<proteinExistence type="predicted"/>
<evidence type="ECO:0000313" key="2">
    <source>
        <dbReference type="Proteomes" id="UP000187429"/>
    </source>
</evidence>
<dbReference type="AlphaFoldDB" id="A0A1R1XAT9"/>
<sequence length="97" mass="11015">MTEFIVKHPKRIVSSPVRTPSIFGADYEEDFDLQQQELCHCYAHISIPEFTTENLAPSDLLEITEKRRKSVDFDLQGPITTLVGSVKSSIKSFKKSL</sequence>
<keyword evidence="2" id="KW-1185">Reference proteome</keyword>
<protein>
    <submittedName>
        <fullName evidence="1">Uncharacterized protein</fullName>
    </submittedName>
</protein>
<evidence type="ECO:0000313" key="1">
    <source>
        <dbReference type="EMBL" id="OMJ11727.1"/>
    </source>
</evidence>